<protein>
    <recommendedName>
        <fullName evidence="3">DNA-directed DNA polymerase</fullName>
    </recommendedName>
</protein>
<dbReference type="Gene3D" id="1.10.287.690">
    <property type="entry name" value="Helix hairpin bin"/>
    <property type="match status" value="1"/>
</dbReference>
<evidence type="ECO:0000313" key="2">
    <source>
        <dbReference type="Proteomes" id="UP001152320"/>
    </source>
</evidence>
<accession>A0A9Q0YA66</accession>
<name>A0A9Q0YA66_HOLLE</name>
<dbReference type="PANTHER" id="PTHR33568:SF3">
    <property type="entry name" value="DNA-DIRECTED DNA POLYMERASE"/>
    <property type="match status" value="1"/>
</dbReference>
<dbReference type="EMBL" id="JAIZAY010000139">
    <property type="protein sequence ID" value="KAJ8018923.1"/>
    <property type="molecule type" value="Genomic_DNA"/>
</dbReference>
<reference evidence="1" key="1">
    <citation type="submission" date="2021-10" db="EMBL/GenBank/DDBJ databases">
        <title>Tropical sea cucumber genome reveals ecological adaptation and Cuvierian tubules defense mechanism.</title>
        <authorList>
            <person name="Chen T."/>
        </authorList>
    </citation>
    <scope>NUCLEOTIDE SEQUENCE</scope>
    <source>
        <strain evidence="1">Nanhai2018</strain>
        <tissue evidence="1">Muscle</tissue>
    </source>
</reference>
<sequence length="84" mass="9864">MFPLCRKCVEDKAKTKCRHTDLERAITGTWITLVRERVCCERRHFLDPEKITYNPGLRALAKLMLNSFWGKSGKRSDMEKTEMS</sequence>
<proteinExistence type="predicted"/>
<keyword evidence="2" id="KW-1185">Reference proteome</keyword>
<comment type="caution">
    <text evidence="1">The sequence shown here is derived from an EMBL/GenBank/DDBJ whole genome shotgun (WGS) entry which is preliminary data.</text>
</comment>
<dbReference type="AlphaFoldDB" id="A0A9Q0YA66"/>
<evidence type="ECO:0008006" key="3">
    <source>
        <dbReference type="Google" id="ProtNLM"/>
    </source>
</evidence>
<organism evidence="1 2">
    <name type="scientific">Holothuria leucospilota</name>
    <name type="common">Black long sea cucumber</name>
    <name type="synonym">Mertensiothuria leucospilota</name>
    <dbReference type="NCBI Taxonomy" id="206669"/>
    <lineage>
        <taxon>Eukaryota</taxon>
        <taxon>Metazoa</taxon>
        <taxon>Echinodermata</taxon>
        <taxon>Eleutherozoa</taxon>
        <taxon>Echinozoa</taxon>
        <taxon>Holothuroidea</taxon>
        <taxon>Aspidochirotacea</taxon>
        <taxon>Aspidochirotida</taxon>
        <taxon>Holothuriidae</taxon>
        <taxon>Holothuria</taxon>
    </lineage>
</organism>
<gene>
    <name evidence="1" type="ORF">HOLleu_42815</name>
</gene>
<dbReference type="Proteomes" id="UP001152320">
    <property type="component" value="Unassembled WGS sequence"/>
</dbReference>
<dbReference type="PANTHER" id="PTHR33568">
    <property type="entry name" value="DNA POLYMERASE"/>
    <property type="match status" value="1"/>
</dbReference>
<dbReference type="OrthoDB" id="8196304at2759"/>
<evidence type="ECO:0000313" key="1">
    <source>
        <dbReference type="EMBL" id="KAJ8018923.1"/>
    </source>
</evidence>